<keyword evidence="1" id="KW-0547">Nucleotide-binding</keyword>
<keyword evidence="5" id="KW-1185">Reference proteome</keyword>
<reference evidence="4" key="1">
    <citation type="submission" date="2013-08" db="EMBL/GenBank/DDBJ databases">
        <authorList>
            <person name="Durkin A.S."/>
            <person name="Haft D.R."/>
            <person name="McCorrison J."/>
            <person name="Torralba M."/>
            <person name="Gillis M."/>
            <person name="Haft D.H."/>
            <person name="Methe B."/>
            <person name="Sutton G."/>
            <person name="Nelson K.E."/>
        </authorList>
    </citation>
    <scope>NUCLEOTIDE SEQUENCE [LARGE SCALE GENOMIC DNA]</scope>
    <source>
        <strain evidence="4">F0233</strain>
    </source>
</reference>
<dbReference type="InterPro" id="IPR003593">
    <property type="entry name" value="AAA+_ATPase"/>
</dbReference>
<comment type="caution">
    <text evidence="4">The sequence shown here is derived from an EMBL/GenBank/DDBJ whole genome shotgun (WGS) entry which is preliminary data.</text>
</comment>
<evidence type="ECO:0000259" key="3">
    <source>
        <dbReference type="PROSITE" id="PS50893"/>
    </source>
</evidence>
<dbReference type="Proteomes" id="UP000017052">
    <property type="component" value="Unassembled WGS sequence"/>
</dbReference>
<dbReference type="PANTHER" id="PTHR24220:SF685">
    <property type="entry name" value="ABC TRANSPORTER RELATED"/>
    <property type="match status" value="1"/>
</dbReference>
<dbReference type="PROSITE" id="PS00211">
    <property type="entry name" value="ABC_TRANSPORTER_1"/>
    <property type="match status" value="1"/>
</dbReference>
<dbReference type="GO" id="GO:0022857">
    <property type="term" value="F:transmembrane transporter activity"/>
    <property type="evidence" value="ECO:0007669"/>
    <property type="project" value="TreeGrafter"/>
</dbReference>
<evidence type="ECO:0000256" key="1">
    <source>
        <dbReference type="ARBA" id="ARBA00022741"/>
    </source>
</evidence>
<evidence type="ECO:0000256" key="2">
    <source>
        <dbReference type="ARBA" id="ARBA00022840"/>
    </source>
</evidence>
<dbReference type="Gene3D" id="3.40.50.300">
    <property type="entry name" value="P-loop containing nucleotide triphosphate hydrolases"/>
    <property type="match status" value="1"/>
</dbReference>
<dbReference type="OrthoDB" id="2986442at2"/>
<sequence>MLRAENIRFAYRGGTPILRDVSLELAPGRVLGLLAPSGHGKSTLARILAGWERPDSGAVTLDGGPLGAHRPCRVQYLNQSPELAVDPRWRMERVLTECWPVDERTRRALGRLPGGLSGGELQRFCIARALHPQLRHLVADEMTTMLDPITQALIRSRLVGLIRERGIGLLVITHNPALAGRPCDDIVRLERINHLDPDESRP</sequence>
<dbReference type="SMART" id="SM00382">
    <property type="entry name" value="AAA"/>
    <property type="match status" value="1"/>
</dbReference>
<dbReference type="PROSITE" id="PS50893">
    <property type="entry name" value="ABC_TRANSPORTER_2"/>
    <property type="match status" value="1"/>
</dbReference>
<dbReference type="GeneID" id="95360439"/>
<dbReference type="GO" id="GO:0016887">
    <property type="term" value="F:ATP hydrolysis activity"/>
    <property type="evidence" value="ECO:0007669"/>
    <property type="project" value="InterPro"/>
</dbReference>
<dbReference type="EMBL" id="ACVN02000319">
    <property type="protein sequence ID" value="ERK49807.1"/>
    <property type="molecule type" value="Genomic_DNA"/>
</dbReference>
<protein>
    <submittedName>
        <fullName evidence="4">ABC transporter, ATP-binding protein</fullName>
    </submittedName>
</protein>
<keyword evidence="2 4" id="KW-0067">ATP-binding</keyword>
<dbReference type="InterPro" id="IPR017871">
    <property type="entry name" value="ABC_transporter-like_CS"/>
</dbReference>
<dbReference type="InterPro" id="IPR015854">
    <property type="entry name" value="ABC_transpr_LolD-like"/>
</dbReference>
<dbReference type="SUPFAM" id="SSF52540">
    <property type="entry name" value="P-loop containing nucleoside triphosphate hydrolases"/>
    <property type="match status" value="1"/>
</dbReference>
<evidence type="ECO:0000313" key="4">
    <source>
        <dbReference type="EMBL" id="ERK49807.1"/>
    </source>
</evidence>
<name>U2RGF3_9ACTN</name>
<dbReference type="AlphaFoldDB" id="U2RGF3"/>
<feature type="domain" description="ABC transporter" evidence="3">
    <location>
        <begin position="2"/>
        <end position="202"/>
    </location>
</feature>
<accession>U2RGF3</accession>
<dbReference type="InterPro" id="IPR027417">
    <property type="entry name" value="P-loop_NTPase"/>
</dbReference>
<evidence type="ECO:0000313" key="5">
    <source>
        <dbReference type="Proteomes" id="UP000017052"/>
    </source>
</evidence>
<dbReference type="Pfam" id="PF00005">
    <property type="entry name" value="ABC_tran"/>
    <property type="match status" value="1"/>
</dbReference>
<dbReference type="RefSeq" id="WP_021798856.1">
    <property type="nucleotide sequence ID" value="NZ_ACVN02000319.1"/>
</dbReference>
<dbReference type="InterPro" id="IPR003439">
    <property type="entry name" value="ABC_transporter-like_ATP-bd"/>
</dbReference>
<dbReference type="GO" id="GO:0005886">
    <property type="term" value="C:plasma membrane"/>
    <property type="evidence" value="ECO:0007669"/>
    <property type="project" value="TreeGrafter"/>
</dbReference>
<proteinExistence type="predicted"/>
<dbReference type="PANTHER" id="PTHR24220">
    <property type="entry name" value="IMPORT ATP-BINDING PROTEIN"/>
    <property type="match status" value="1"/>
</dbReference>
<gene>
    <name evidence="4" type="ORF">HMPREF0682_1227</name>
</gene>
<dbReference type="GO" id="GO:0005524">
    <property type="term" value="F:ATP binding"/>
    <property type="evidence" value="ECO:0007669"/>
    <property type="project" value="UniProtKB-KW"/>
</dbReference>
<organism evidence="4 5">
    <name type="scientific">Propionibacterium acidifaciens F0233</name>
    <dbReference type="NCBI Taxonomy" id="553198"/>
    <lineage>
        <taxon>Bacteria</taxon>
        <taxon>Bacillati</taxon>
        <taxon>Actinomycetota</taxon>
        <taxon>Actinomycetes</taxon>
        <taxon>Propionibacteriales</taxon>
        <taxon>Propionibacteriaceae</taxon>
        <taxon>Propionibacterium</taxon>
    </lineage>
</organism>